<dbReference type="VEuPathDB" id="FungiDB:SPPG_06610"/>
<accession>A0A0L0H9I2</accession>
<dbReference type="GO" id="GO:0005524">
    <property type="term" value="F:ATP binding"/>
    <property type="evidence" value="ECO:0007669"/>
    <property type="project" value="InterPro"/>
</dbReference>
<dbReference type="InterPro" id="IPR003959">
    <property type="entry name" value="ATPase_AAA_core"/>
</dbReference>
<evidence type="ECO:0000313" key="3">
    <source>
        <dbReference type="Proteomes" id="UP000053201"/>
    </source>
</evidence>
<dbReference type="AlphaFoldDB" id="A0A0L0H9I2"/>
<dbReference type="eggNOG" id="KOG0730">
    <property type="taxonomic scope" value="Eukaryota"/>
</dbReference>
<evidence type="ECO:0000313" key="2">
    <source>
        <dbReference type="EMBL" id="KNC98210.1"/>
    </source>
</evidence>
<dbReference type="InterPro" id="IPR050168">
    <property type="entry name" value="AAA_ATPase_domain"/>
</dbReference>
<dbReference type="OMA" id="HIGCHIL"/>
<dbReference type="RefSeq" id="XP_016606250.1">
    <property type="nucleotide sequence ID" value="XM_016754810.1"/>
</dbReference>
<dbReference type="Proteomes" id="UP000053201">
    <property type="component" value="Unassembled WGS sequence"/>
</dbReference>
<dbReference type="InterPro" id="IPR027417">
    <property type="entry name" value="P-loop_NTPase"/>
</dbReference>
<dbReference type="Pfam" id="PF00004">
    <property type="entry name" value="AAA"/>
    <property type="match status" value="2"/>
</dbReference>
<sequence>MVDVDPLPCILSTAQYNTQEILLPKVWMQRQNVRCGMLVRVAHAQGICQDEAILCAIPYDPEEHMLDNINQCIVNDAVQPAIIPKWLGAHWSPESENVQVDSLWGRISVMGVSGNPATAPLASAITLRKISSEPWVPTSLGLEKMRTDMQMNSPLECIDFLAAVARGLDGMMVGVQNIVGVPLLGRTAVFRIERLQGGHVDRQSSQTHSLYSVSLDKTRVELLSPLIRPLDAPKPQPQFSGYQDQADELARLIDTAFYHNEAHERLQISPVRAILLAGPPGAGKSFLIDHVVTNRLQVPSFYFRVTEKIVADRSAERDGIPAANLVTPLRRCIEKARLTCPAVVVIEGMEILNEEFKPANLDRNEVASYIASEIKRLGPSSGVCVLASAAEPEKLPGILKRGEVGAGGFDRVIEIGVPTREQRQAIACGQLANIPLLNDPQVETQFGNTVVERYSYKISQHTAGFVAKDLHLLVSRAVQHAISRLAMPKTQEQPAHELADTFAALSITEPYQGSAFGVNWAQDFAYALKITGPVRVGFETTKPNVRWDSVGGYIQLKQRLRQLATWPFERAHVYEKLGVRPPAGVLLYGPSGCGKTMLVHALAASSPMNFISVKGSNIFSKYLGESEGMIRRLFASARRLAPCLLFMDEMEAIGTKREWSDEGGTGVNERVLSTLLNEMDGVQERKGVLVVACTTRPDLIDDALLRPGRLDHHLYIPLPTRQDRLDILETISQTELQAVLEDDVNLEELADKTEGFTGADLNVLIRESGIQALRVSPTAATISWNDIQSALTSVITNGDTSDPFASVNIAEDEEADVGSTGKQAGWWRPKWIGPDEVARFEKFRHGRQETA</sequence>
<dbReference type="PANTHER" id="PTHR23077:SF117">
    <property type="entry name" value="AAA+ ATPASE DOMAIN-CONTAINING PROTEIN"/>
    <property type="match status" value="1"/>
</dbReference>
<proteinExistence type="predicted"/>
<feature type="domain" description="AAA+ ATPase" evidence="1">
    <location>
        <begin position="581"/>
        <end position="720"/>
    </location>
</feature>
<organism evidence="2 3">
    <name type="scientific">Spizellomyces punctatus (strain DAOM BR117)</name>
    <dbReference type="NCBI Taxonomy" id="645134"/>
    <lineage>
        <taxon>Eukaryota</taxon>
        <taxon>Fungi</taxon>
        <taxon>Fungi incertae sedis</taxon>
        <taxon>Chytridiomycota</taxon>
        <taxon>Chytridiomycota incertae sedis</taxon>
        <taxon>Chytridiomycetes</taxon>
        <taxon>Spizellomycetales</taxon>
        <taxon>Spizellomycetaceae</taxon>
        <taxon>Spizellomyces</taxon>
    </lineage>
</organism>
<dbReference type="STRING" id="645134.A0A0L0H9I2"/>
<dbReference type="SMART" id="SM00382">
    <property type="entry name" value="AAA"/>
    <property type="match status" value="2"/>
</dbReference>
<dbReference type="Pfam" id="PF17862">
    <property type="entry name" value="AAA_lid_3"/>
    <property type="match status" value="1"/>
</dbReference>
<gene>
    <name evidence="2" type="ORF">SPPG_06610</name>
</gene>
<dbReference type="FunFam" id="3.40.50.300:FF:000661">
    <property type="entry name" value="calmodulin-interacting protein 111 isoform X1"/>
    <property type="match status" value="1"/>
</dbReference>
<dbReference type="SUPFAM" id="SSF52540">
    <property type="entry name" value="P-loop containing nucleoside triphosphate hydrolases"/>
    <property type="match status" value="2"/>
</dbReference>
<dbReference type="GeneID" id="27689901"/>
<dbReference type="Gene3D" id="3.40.50.300">
    <property type="entry name" value="P-loop containing nucleotide triphosphate hydrolases"/>
    <property type="match status" value="2"/>
</dbReference>
<protein>
    <recommendedName>
        <fullName evidence="1">AAA+ ATPase domain-containing protein</fullName>
    </recommendedName>
</protein>
<dbReference type="EMBL" id="KQ257461">
    <property type="protein sequence ID" value="KNC98210.1"/>
    <property type="molecule type" value="Genomic_DNA"/>
</dbReference>
<reference evidence="2 3" key="1">
    <citation type="submission" date="2009-08" db="EMBL/GenBank/DDBJ databases">
        <title>The Genome Sequence of Spizellomyces punctatus strain DAOM BR117.</title>
        <authorList>
            <consortium name="The Broad Institute Genome Sequencing Platform"/>
            <person name="Russ C."/>
            <person name="Cuomo C."/>
            <person name="Shea T."/>
            <person name="Young S.K."/>
            <person name="Zeng Q."/>
            <person name="Koehrsen M."/>
            <person name="Haas B."/>
            <person name="Borodovsky M."/>
            <person name="Guigo R."/>
            <person name="Alvarado L."/>
            <person name="Berlin A."/>
            <person name="Bochicchio J."/>
            <person name="Borenstein D."/>
            <person name="Chapman S."/>
            <person name="Chen Z."/>
            <person name="Engels R."/>
            <person name="Freedman E."/>
            <person name="Gellesch M."/>
            <person name="Goldberg J."/>
            <person name="Griggs A."/>
            <person name="Gujja S."/>
            <person name="Heiman D."/>
            <person name="Hepburn T."/>
            <person name="Howarth C."/>
            <person name="Jen D."/>
            <person name="Larson L."/>
            <person name="Lewis B."/>
            <person name="Mehta T."/>
            <person name="Park D."/>
            <person name="Pearson M."/>
            <person name="Roberts A."/>
            <person name="Saif S."/>
            <person name="Shenoy N."/>
            <person name="Sisk P."/>
            <person name="Stolte C."/>
            <person name="Sykes S."/>
            <person name="Thomson T."/>
            <person name="Walk T."/>
            <person name="White J."/>
            <person name="Yandava C."/>
            <person name="Burger G."/>
            <person name="Gray M.W."/>
            <person name="Holland P.W.H."/>
            <person name="King N."/>
            <person name="Lang F.B.F."/>
            <person name="Roger A.J."/>
            <person name="Ruiz-Trillo I."/>
            <person name="Lander E."/>
            <person name="Nusbaum C."/>
        </authorList>
    </citation>
    <scope>NUCLEOTIDE SEQUENCE [LARGE SCALE GENOMIC DNA]</scope>
    <source>
        <strain evidence="2 3">DAOM BR117</strain>
    </source>
</reference>
<name>A0A0L0H9I2_SPIPD</name>
<evidence type="ECO:0000259" key="1">
    <source>
        <dbReference type="SMART" id="SM00382"/>
    </source>
</evidence>
<dbReference type="GO" id="GO:0016887">
    <property type="term" value="F:ATP hydrolysis activity"/>
    <property type="evidence" value="ECO:0007669"/>
    <property type="project" value="InterPro"/>
</dbReference>
<dbReference type="Gene3D" id="1.10.8.60">
    <property type="match status" value="2"/>
</dbReference>
<dbReference type="InterPro" id="IPR041569">
    <property type="entry name" value="AAA_lid_3"/>
</dbReference>
<dbReference type="InParanoid" id="A0A0L0H9I2"/>
<keyword evidence="3" id="KW-1185">Reference proteome</keyword>
<dbReference type="OrthoDB" id="5421at2759"/>
<dbReference type="InterPro" id="IPR003593">
    <property type="entry name" value="AAA+_ATPase"/>
</dbReference>
<feature type="domain" description="AAA+ ATPase" evidence="1">
    <location>
        <begin position="270"/>
        <end position="419"/>
    </location>
</feature>
<dbReference type="PANTHER" id="PTHR23077">
    <property type="entry name" value="AAA-FAMILY ATPASE"/>
    <property type="match status" value="1"/>
</dbReference>